<dbReference type="EMBL" id="MT631700">
    <property type="protein sequence ID" value="QNO57719.1"/>
    <property type="molecule type" value="Genomic_DNA"/>
</dbReference>
<dbReference type="GO" id="GO:0005737">
    <property type="term" value="C:cytoplasm"/>
    <property type="evidence" value="ECO:0007669"/>
    <property type="project" value="UniProtKB-SubCell"/>
</dbReference>
<feature type="domain" description="NB-ARC" evidence="5">
    <location>
        <begin position="79"/>
        <end position="185"/>
    </location>
</feature>
<evidence type="ECO:0000256" key="3">
    <source>
        <dbReference type="ARBA" id="ARBA00022737"/>
    </source>
</evidence>
<dbReference type="SMART" id="SM00028">
    <property type="entry name" value="TPR"/>
    <property type="match status" value="5"/>
</dbReference>
<dbReference type="Gene3D" id="1.25.40.10">
    <property type="entry name" value="Tetratricopeptide repeat domain"/>
    <property type="match status" value="2"/>
</dbReference>
<comment type="subcellular location">
    <subcellularLocation>
        <location evidence="1">Cytoplasm</location>
    </subcellularLocation>
</comment>
<dbReference type="InterPro" id="IPR002182">
    <property type="entry name" value="NB-ARC"/>
</dbReference>
<evidence type="ECO:0000313" key="6">
    <source>
        <dbReference type="EMBL" id="QNO57719.1"/>
    </source>
</evidence>
<dbReference type="InterPro" id="IPR051476">
    <property type="entry name" value="Bac_ResReg_Asp_Phosphatase"/>
</dbReference>
<dbReference type="SUPFAM" id="SSF52540">
    <property type="entry name" value="P-loop containing nucleoside triphosphate hydrolases"/>
    <property type="match status" value="1"/>
</dbReference>
<evidence type="ECO:0000256" key="4">
    <source>
        <dbReference type="ARBA" id="ARBA00022803"/>
    </source>
</evidence>
<dbReference type="InterPro" id="IPR019734">
    <property type="entry name" value="TPR_rpt"/>
</dbReference>
<dbReference type="Pfam" id="PF00931">
    <property type="entry name" value="NB-ARC"/>
    <property type="match status" value="1"/>
</dbReference>
<keyword evidence="2" id="KW-0963">Cytoplasm</keyword>
<dbReference type="Pfam" id="PF13424">
    <property type="entry name" value="TPR_12"/>
    <property type="match status" value="1"/>
</dbReference>
<keyword evidence="4" id="KW-0802">TPR repeat</keyword>
<reference evidence="6" key="1">
    <citation type="submission" date="2020-06" db="EMBL/GenBank/DDBJ databases">
        <title>Unique genomic features of the anaerobic methanotrophic archaea.</title>
        <authorList>
            <person name="Chadwick G.L."/>
            <person name="Skennerton C.T."/>
            <person name="Laso-Perez R."/>
            <person name="Leu A.O."/>
            <person name="Speth D.R."/>
            <person name="Yu H."/>
            <person name="Morgan-Lang C."/>
            <person name="Hatzenpichler R."/>
            <person name="Goudeau D."/>
            <person name="Malmstrom R."/>
            <person name="Brazelton W.J."/>
            <person name="Woyke T."/>
            <person name="Hallam S.J."/>
            <person name="Tyson G.W."/>
            <person name="Wegener G."/>
            <person name="Boetius A."/>
            <person name="Orphan V."/>
        </authorList>
    </citation>
    <scope>NUCLEOTIDE SEQUENCE</scope>
</reference>
<dbReference type="PANTHER" id="PTHR46630">
    <property type="entry name" value="TETRATRICOPEPTIDE REPEAT PROTEIN 29"/>
    <property type="match status" value="1"/>
</dbReference>
<dbReference type="AlphaFoldDB" id="A0A7G9ZBT5"/>
<evidence type="ECO:0000256" key="2">
    <source>
        <dbReference type="ARBA" id="ARBA00022490"/>
    </source>
</evidence>
<keyword evidence="3" id="KW-0677">Repeat</keyword>
<evidence type="ECO:0000256" key="1">
    <source>
        <dbReference type="ARBA" id="ARBA00004496"/>
    </source>
</evidence>
<protein>
    <recommendedName>
        <fullName evidence="5">NB-ARC domain-containing protein</fullName>
    </recommendedName>
</protein>
<dbReference type="InterPro" id="IPR027417">
    <property type="entry name" value="P-loop_NTPase"/>
</dbReference>
<dbReference type="Pfam" id="PF13181">
    <property type="entry name" value="TPR_8"/>
    <property type="match status" value="1"/>
</dbReference>
<dbReference type="PANTHER" id="PTHR46630:SF1">
    <property type="entry name" value="TETRATRICOPEPTIDE REPEAT PROTEIN 29"/>
    <property type="match status" value="1"/>
</dbReference>
<dbReference type="InterPro" id="IPR011990">
    <property type="entry name" value="TPR-like_helical_dom_sf"/>
</dbReference>
<dbReference type="Gene3D" id="3.40.50.300">
    <property type="entry name" value="P-loop containing nucleotide triphosphate hydrolases"/>
    <property type="match status" value="1"/>
</dbReference>
<dbReference type="SUPFAM" id="SSF48452">
    <property type="entry name" value="TPR-like"/>
    <property type="match status" value="2"/>
</dbReference>
<organism evidence="6">
    <name type="scientific">Candidatus Methanophaga sp. ANME-1 ERB7</name>
    <dbReference type="NCBI Taxonomy" id="2759913"/>
    <lineage>
        <taxon>Archaea</taxon>
        <taxon>Methanobacteriati</taxon>
        <taxon>Methanobacteriota</taxon>
        <taxon>Stenosarchaea group</taxon>
        <taxon>Methanomicrobia</taxon>
        <taxon>Candidatus Methanophagales</taxon>
        <taxon>Candidatus Methanophagaceae</taxon>
        <taxon>Candidatus Methanophaga</taxon>
    </lineage>
</organism>
<name>A0A7G9ZBT5_9EURY</name>
<evidence type="ECO:0000259" key="5">
    <source>
        <dbReference type="Pfam" id="PF00931"/>
    </source>
</evidence>
<proteinExistence type="predicted"/>
<accession>A0A7G9ZBT5</accession>
<sequence>MVGYDCRKIRLDILTGWKNAMNEEQPKFKIEKEVAKRDILQAGGDIIIQQPPEKEKLSFPFPPSLHNQTPPEPKFVGRKEMLETITDWYTNPEVRIGALIGWGGVGKSAIVRNWYDTLESNNIKPDGIFWWGFYRNAYLEQFLNALLRFVSQGRIEPETIKSTWEKTDRIKEYIHQGTYLIILDGLEQMQKPASGDEFGKMIQREFTELLHYLADVPKGLCLITTRYPLKDLDAWHKRSYKNLPLIDLSIPDSLLMLRGRGVKGSEDDMTEVIKNYKGHALSLTSVAGYLNRYYDGDIKQAPEVEFILGDRERFKDVNKLLRKYAEKMSASERIFLKIFSLFRREITENDFAGVFRHEIEGTKFNEELVKMSELNFKDLINGLVDWRLISYDKTKKAYTTHPLIKGYFESDFDEKNKKLCHKRIYQYFSEYAPEQPETLEEMQPLFEQVYHGCAAELYDVVCDDVYWEKIHRKEKYVITQKLGAWGTDLSLVRTFFPEGDLSQMPLVSEKSDQSLILREAGLVLLNTGRPKEAEKPLKTAIDLDIEVNQIVYASVSYLDLAKLQFRTGELERGLSSAKKALDTAEKAKSDKKIRNSKAYLAWILHLLGKGGEASKEFRQADELQIMIDPDGDRLYSTYGVFYADFFISLKKIDEAFKLTKQNLGISQRNNWPEIISRCYRCLGAIERIKGNHNEAEVNLQNALELARKIGMPDLEIEAMLESGRLHLDKGRHNDATQDAKEVLKICAWTGFKLYEPEAEIVLGKVDMALNYLEHAKTFAHSAYEKAIGMKYRWQEGDAAHLLGEIYLKRDDKESAGEWLEKAVTCRREISDPNVKESERMLEGLK</sequence>
<gene>
    <name evidence="6" type="ORF">GBAFDLPJ_00013</name>
</gene>